<feature type="transmembrane region" description="Helical" evidence="1">
    <location>
        <begin position="340"/>
        <end position="364"/>
    </location>
</feature>
<keyword evidence="1" id="KW-1133">Transmembrane helix</keyword>
<evidence type="ECO:0000313" key="2">
    <source>
        <dbReference type="EMBL" id="GAA1983839.1"/>
    </source>
</evidence>
<accession>A0ABN2SBJ6</accession>
<feature type="transmembrane region" description="Helical" evidence="1">
    <location>
        <begin position="384"/>
        <end position="405"/>
    </location>
</feature>
<organism evidence="2 3">
    <name type="scientific">Terrabacter lapilli</name>
    <dbReference type="NCBI Taxonomy" id="436231"/>
    <lineage>
        <taxon>Bacteria</taxon>
        <taxon>Bacillati</taxon>
        <taxon>Actinomycetota</taxon>
        <taxon>Actinomycetes</taxon>
        <taxon>Micrococcales</taxon>
        <taxon>Intrasporangiaceae</taxon>
        <taxon>Terrabacter</taxon>
    </lineage>
</organism>
<gene>
    <name evidence="2" type="ORF">GCM10009817_26580</name>
</gene>
<protein>
    <submittedName>
        <fullName evidence="2">Uncharacterized protein</fullName>
    </submittedName>
</protein>
<keyword evidence="1" id="KW-0472">Membrane</keyword>
<dbReference type="EMBL" id="BAAAPU010000007">
    <property type="protein sequence ID" value="GAA1983839.1"/>
    <property type="molecule type" value="Genomic_DNA"/>
</dbReference>
<comment type="caution">
    <text evidence="2">The sequence shown here is derived from an EMBL/GenBank/DDBJ whole genome shotgun (WGS) entry which is preliminary data.</text>
</comment>
<sequence length="414" mass="44538">MLLLVHAPRPRAVAILRDAAIPGRVGPSSATGWTAAWLDESADALPVRPAESHVVLSEGGDGLTIGIHPADGEPTLVARRWSEPLARSDEAAAALTFLFGLRGDARPEDVAETLAGDLDLEALLWDLERLLELPPLEPPPPDRSVVVTRCDPSLVRLLARTQGPLRLVRRDDWILVAPTDEVADLTDTGWALADAGGSRDVTILLWRRGLHQGFRIARGRRAASWDWNDPWQSVGLPDEDPTAAAEAVQALSPHPLSPDDASRLRALLHRPGPEPLAELTRLLGLPPVASQVLSQESHVPLDGEERLEPAPLPRGLLEAMVEAMVEAYRHPRPVRRSLRFVYGLFAMGTVAATVVVALLAMLSIVVLATDGSVVDQAGTGFGDWAFAGLAVVGTGVLAPTSVYRIRRLRGRSSR</sequence>
<dbReference type="RefSeq" id="WP_344063190.1">
    <property type="nucleotide sequence ID" value="NZ_BAAAPU010000007.1"/>
</dbReference>
<name>A0ABN2SBJ6_9MICO</name>
<proteinExistence type="predicted"/>
<dbReference type="Proteomes" id="UP001500013">
    <property type="component" value="Unassembled WGS sequence"/>
</dbReference>
<evidence type="ECO:0000256" key="1">
    <source>
        <dbReference type="SAM" id="Phobius"/>
    </source>
</evidence>
<keyword evidence="3" id="KW-1185">Reference proteome</keyword>
<reference evidence="2 3" key="1">
    <citation type="journal article" date="2019" name="Int. J. Syst. Evol. Microbiol.">
        <title>The Global Catalogue of Microorganisms (GCM) 10K type strain sequencing project: providing services to taxonomists for standard genome sequencing and annotation.</title>
        <authorList>
            <consortium name="The Broad Institute Genomics Platform"/>
            <consortium name="The Broad Institute Genome Sequencing Center for Infectious Disease"/>
            <person name="Wu L."/>
            <person name="Ma J."/>
        </authorList>
    </citation>
    <scope>NUCLEOTIDE SEQUENCE [LARGE SCALE GENOMIC DNA]</scope>
    <source>
        <strain evidence="2 3">JCM 15628</strain>
    </source>
</reference>
<evidence type="ECO:0000313" key="3">
    <source>
        <dbReference type="Proteomes" id="UP001500013"/>
    </source>
</evidence>
<keyword evidence="1" id="KW-0812">Transmembrane</keyword>